<name>A0AAV4IQM5_9GAST</name>
<dbReference type="EMBL" id="BMAT01009694">
    <property type="protein sequence ID" value="GFS12039.1"/>
    <property type="molecule type" value="Genomic_DNA"/>
</dbReference>
<sequence>MWGLGLVVDIRLSVRKVPGSIPCYCQVQNEFSAMSSELKDLITILEGCALTVAHLNLGNKVGLGVEFISETRAQCFIGEYTHVVSEGVCWGKNWRSGRARVPSRARREGGSQVRGFLRSLGAGEAGGRGATDRAGRFRVRFSQRGKGFDVS</sequence>
<comment type="caution">
    <text evidence="1">The sequence shown here is derived from an EMBL/GenBank/DDBJ whole genome shotgun (WGS) entry which is preliminary data.</text>
</comment>
<organism evidence="1 2">
    <name type="scientific">Elysia marginata</name>
    <dbReference type="NCBI Taxonomy" id="1093978"/>
    <lineage>
        <taxon>Eukaryota</taxon>
        <taxon>Metazoa</taxon>
        <taxon>Spiralia</taxon>
        <taxon>Lophotrochozoa</taxon>
        <taxon>Mollusca</taxon>
        <taxon>Gastropoda</taxon>
        <taxon>Heterobranchia</taxon>
        <taxon>Euthyneura</taxon>
        <taxon>Panpulmonata</taxon>
        <taxon>Sacoglossa</taxon>
        <taxon>Placobranchoidea</taxon>
        <taxon>Plakobranchidae</taxon>
        <taxon>Elysia</taxon>
    </lineage>
</organism>
<keyword evidence="2" id="KW-1185">Reference proteome</keyword>
<proteinExistence type="predicted"/>
<evidence type="ECO:0000313" key="1">
    <source>
        <dbReference type="EMBL" id="GFS12039.1"/>
    </source>
</evidence>
<evidence type="ECO:0000313" key="2">
    <source>
        <dbReference type="Proteomes" id="UP000762676"/>
    </source>
</evidence>
<dbReference type="Proteomes" id="UP000762676">
    <property type="component" value="Unassembled WGS sequence"/>
</dbReference>
<gene>
    <name evidence="1" type="ORF">ElyMa_004849200</name>
</gene>
<protein>
    <submittedName>
        <fullName evidence="1">Uncharacterized protein</fullName>
    </submittedName>
</protein>
<accession>A0AAV4IQM5</accession>
<reference evidence="1 2" key="1">
    <citation type="journal article" date="2021" name="Elife">
        <title>Chloroplast acquisition without the gene transfer in kleptoplastic sea slugs, Plakobranchus ocellatus.</title>
        <authorList>
            <person name="Maeda T."/>
            <person name="Takahashi S."/>
            <person name="Yoshida T."/>
            <person name="Shimamura S."/>
            <person name="Takaki Y."/>
            <person name="Nagai Y."/>
            <person name="Toyoda A."/>
            <person name="Suzuki Y."/>
            <person name="Arimoto A."/>
            <person name="Ishii H."/>
            <person name="Satoh N."/>
            <person name="Nishiyama T."/>
            <person name="Hasebe M."/>
            <person name="Maruyama T."/>
            <person name="Minagawa J."/>
            <person name="Obokata J."/>
            <person name="Shigenobu S."/>
        </authorList>
    </citation>
    <scope>NUCLEOTIDE SEQUENCE [LARGE SCALE GENOMIC DNA]</scope>
</reference>
<dbReference type="AlphaFoldDB" id="A0AAV4IQM5"/>